<dbReference type="AlphaFoldDB" id="A0AAV2HDQ2"/>
<evidence type="ECO:0000256" key="6">
    <source>
        <dbReference type="ARBA" id="ARBA00022989"/>
    </source>
</evidence>
<evidence type="ECO:0000256" key="2">
    <source>
        <dbReference type="ARBA" id="ARBA00006375"/>
    </source>
</evidence>
<evidence type="ECO:0000256" key="1">
    <source>
        <dbReference type="ARBA" id="ARBA00004225"/>
    </source>
</evidence>
<evidence type="ECO:0000256" key="7">
    <source>
        <dbReference type="ARBA" id="ARBA00023128"/>
    </source>
</evidence>
<dbReference type="Pfam" id="PF00153">
    <property type="entry name" value="Mito_carr"/>
    <property type="match status" value="3"/>
</dbReference>
<comment type="caution">
    <text evidence="15">The sequence shown here is derived from an EMBL/GenBank/DDBJ whole genome shotgun (WGS) entry which is preliminary data.</text>
</comment>
<feature type="repeat" description="Solcar" evidence="13">
    <location>
        <begin position="12"/>
        <end position="104"/>
    </location>
</feature>
<dbReference type="PANTHER" id="PTHR24089">
    <property type="entry name" value="SOLUTE CARRIER FAMILY 25"/>
    <property type="match status" value="1"/>
</dbReference>
<evidence type="ECO:0000313" key="16">
    <source>
        <dbReference type="Proteomes" id="UP001497497"/>
    </source>
</evidence>
<evidence type="ECO:0000256" key="3">
    <source>
        <dbReference type="ARBA" id="ARBA00022448"/>
    </source>
</evidence>
<accession>A0AAV2HDQ2</accession>
<keyword evidence="8 13" id="KW-0472">Membrane</keyword>
<dbReference type="InterPro" id="IPR023395">
    <property type="entry name" value="MCP_dom_sf"/>
</dbReference>
<evidence type="ECO:0000256" key="8">
    <source>
        <dbReference type="ARBA" id="ARBA00023136"/>
    </source>
</evidence>
<keyword evidence="3 14" id="KW-0813">Transport</keyword>
<keyword evidence="16" id="KW-1185">Reference proteome</keyword>
<evidence type="ECO:0000256" key="12">
    <source>
        <dbReference type="ARBA" id="ARBA00050799"/>
    </source>
</evidence>
<dbReference type="InterPro" id="IPR002067">
    <property type="entry name" value="MCP"/>
</dbReference>
<evidence type="ECO:0000256" key="13">
    <source>
        <dbReference type="PROSITE-ProRule" id="PRU00282"/>
    </source>
</evidence>
<evidence type="ECO:0000256" key="14">
    <source>
        <dbReference type="RuleBase" id="RU000488"/>
    </source>
</evidence>
<evidence type="ECO:0000256" key="11">
    <source>
        <dbReference type="ARBA" id="ARBA00041879"/>
    </source>
</evidence>
<keyword evidence="5" id="KW-0677">Repeat</keyword>
<evidence type="ECO:0000256" key="9">
    <source>
        <dbReference type="ARBA" id="ARBA00037549"/>
    </source>
</evidence>
<comment type="subcellular location">
    <subcellularLocation>
        <location evidence="1">Mitochondrion membrane</location>
        <topology evidence="1">Multi-pass membrane protein</topology>
    </subcellularLocation>
</comment>
<dbReference type="InterPro" id="IPR018108">
    <property type="entry name" value="MCP_transmembrane"/>
</dbReference>
<comment type="catalytic activity">
    <reaction evidence="12">
        <text>thiamine phosphate(out) + thiamine diphosphate(in) = thiamine phosphate(in) + thiamine diphosphate(out)</text>
        <dbReference type="Rhea" id="RHEA:73383"/>
        <dbReference type="ChEBI" id="CHEBI:37575"/>
        <dbReference type="ChEBI" id="CHEBI:58937"/>
    </reaction>
</comment>
<dbReference type="SUPFAM" id="SSF103506">
    <property type="entry name" value="Mitochondrial carrier"/>
    <property type="match status" value="1"/>
</dbReference>
<comment type="function">
    <text evidence="9">Mitochondrial transporter mediating uptake of thiamine diphosphate into mitochondria. It is not clear if the antiporter activity is affected by the membrane potential or by the proton electrochemical gradient.</text>
</comment>
<dbReference type="GO" id="GO:0031966">
    <property type="term" value="C:mitochondrial membrane"/>
    <property type="evidence" value="ECO:0007669"/>
    <property type="project" value="UniProtKB-SubCell"/>
</dbReference>
<dbReference type="FunFam" id="1.50.40.10:FF:000011">
    <property type="entry name" value="Mitochondrial thiamine pyrophosphate carrier 1"/>
    <property type="match status" value="1"/>
</dbReference>
<proteinExistence type="inferred from homology"/>
<feature type="repeat" description="Solcar" evidence="13">
    <location>
        <begin position="216"/>
        <end position="311"/>
    </location>
</feature>
<keyword evidence="7" id="KW-0496">Mitochondrion</keyword>
<comment type="similarity">
    <text evidence="2 14">Belongs to the mitochondrial carrier (TC 2.A.29) family.</text>
</comment>
<evidence type="ECO:0000313" key="15">
    <source>
        <dbReference type="EMBL" id="CAL1530849.1"/>
    </source>
</evidence>
<dbReference type="Proteomes" id="UP001497497">
    <property type="component" value="Unassembled WGS sequence"/>
</dbReference>
<dbReference type="PRINTS" id="PR00926">
    <property type="entry name" value="MITOCARRIER"/>
</dbReference>
<dbReference type="Gene3D" id="1.50.40.10">
    <property type="entry name" value="Mitochondrial carrier domain"/>
    <property type="match status" value="1"/>
</dbReference>
<keyword evidence="4 13" id="KW-0812">Transmembrane</keyword>
<sequence length="321" mass="35401">MVGFNPHERVHLASTEFAFAGAVSGAASRAISQPLDVIKIRFQLQVEPLKKTPTSKYYGIFQAVSCIIKEEGVTALWKGHVPAQVLSVVYGVAQYSTFEILTERIWHYLPEILTTTYRPVTHTLCGGLSGCIATAFIFPVDLIRTRFVAQGEPKIYNNFTTAVTSIWKKEGIKGFYRGLVPSLFQIGPQMGLQFGMYTLFIGLWNKAIGIWPTSPPVALESIICGSGSGAIAKLLVYPLDVIKKRLQIQGFEEARKKFGAVRHYKGPIHCLVVSVQNEGVLSLYKGLYPSLIKAGVVAGINFCVYENVCRIIALSHSIDDR</sequence>
<evidence type="ECO:0000256" key="5">
    <source>
        <dbReference type="ARBA" id="ARBA00022737"/>
    </source>
</evidence>
<keyword evidence="6" id="KW-1133">Transmembrane helix</keyword>
<gene>
    <name evidence="15" type="ORF">GSLYS_00004974001</name>
</gene>
<evidence type="ECO:0000256" key="4">
    <source>
        <dbReference type="ARBA" id="ARBA00022692"/>
    </source>
</evidence>
<dbReference type="GO" id="GO:0090422">
    <property type="term" value="F:thiamine pyrophosphate transmembrane transporter activity"/>
    <property type="evidence" value="ECO:0007669"/>
    <property type="project" value="UniProtKB-ARBA"/>
</dbReference>
<reference evidence="15 16" key="1">
    <citation type="submission" date="2024-04" db="EMBL/GenBank/DDBJ databases">
        <authorList>
            <consortium name="Genoscope - CEA"/>
            <person name="William W."/>
        </authorList>
    </citation>
    <scope>NUCLEOTIDE SEQUENCE [LARGE SCALE GENOMIC DNA]</scope>
</reference>
<name>A0AAV2HDQ2_LYMST</name>
<feature type="repeat" description="Solcar" evidence="13">
    <location>
        <begin position="121"/>
        <end position="203"/>
    </location>
</feature>
<protein>
    <recommendedName>
        <fullName evidence="10">Mitochondrial thiamine pyrophosphate carrier</fullName>
    </recommendedName>
    <alternativeName>
        <fullName evidence="11">Solute carrier family 25 member 19</fullName>
    </alternativeName>
</protein>
<dbReference type="PROSITE" id="PS50920">
    <property type="entry name" value="SOLCAR"/>
    <property type="match status" value="3"/>
</dbReference>
<organism evidence="15 16">
    <name type="scientific">Lymnaea stagnalis</name>
    <name type="common">Great pond snail</name>
    <name type="synonym">Helix stagnalis</name>
    <dbReference type="NCBI Taxonomy" id="6523"/>
    <lineage>
        <taxon>Eukaryota</taxon>
        <taxon>Metazoa</taxon>
        <taxon>Spiralia</taxon>
        <taxon>Lophotrochozoa</taxon>
        <taxon>Mollusca</taxon>
        <taxon>Gastropoda</taxon>
        <taxon>Heterobranchia</taxon>
        <taxon>Euthyneura</taxon>
        <taxon>Panpulmonata</taxon>
        <taxon>Hygrophila</taxon>
        <taxon>Lymnaeoidea</taxon>
        <taxon>Lymnaeidae</taxon>
        <taxon>Lymnaea</taxon>
    </lineage>
</organism>
<evidence type="ECO:0000256" key="10">
    <source>
        <dbReference type="ARBA" id="ARBA00040836"/>
    </source>
</evidence>
<dbReference type="EMBL" id="CAXITT010000076">
    <property type="protein sequence ID" value="CAL1530849.1"/>
    <property type="molecule type" value="Genomic_DNA"/>
</dbReference>